<dbReference type="GO" id="GO:0005886">
    <property type="term" value="C:plasma membrane"/>
    <property type="evidence" value="ECO:0007669"/>
    <property type="project" value="UniProtKB-SubCell"/>
</dbReference>
<dbReference type="GO" id="GO:0051301">
    <property type="term" value="P:cell division"/>
    <property type="evidence" value="ECO:0007669"/>
    <property type="project" value="UniProtKB-KW"/>
</dbReference>
<reference evidence="10" key="2">
    <citation type="submission" date="2011-10" db="EMBL/GenBank/DDBJ databases">
        <title>The Genome Sequence of Granulicatella elegans ATCC 700633.</title>
        <authorList>
            <consortium name="The Broad Institute Genome Sequencing Platform"/>
            <consortium name="The Broad Institute Genome Sequencing Center for Infectious Disease"/>
            <person name="Earl A."/>
            <person name="Ward D."/>
            <person name="Feldgarden M."/>
            <person name="Gevers D."/>
            <person name="Sibley C.D."/>
            <person name="Field T.R."/>
            <person name="Grinwis M."/>
            <person name="Eshaghurshan C.S."/>
            <person name="Surette M.G."/>
            <person name="Young S.K."/>
            <person name="Zeng Q."/>
            <person name="Gargeya S."/>
            <person name="Fitzgerald M."/>
            <person name="Haas B."/>
            <person name="Abouelleil A."/>
            <person name="Alvarado L."/>
            <person name="Arachchi H.M."/>
            <person name="Berlin A."/>
            <person name="Brown A."/>
            <person name="Chapman S.B."/>
            <person name="Chen Z."/>
            <person name="Dunbar C."/>
            <person name="Freedman E."/>
            <person name="Gearin G."/>
            <person name="Goldberg J."/>
            <person name="Griggs A."/>
            <person name="Gujja S."/>
            <person name="Heiman D."/>
            <person name="Howarth C."/>
            <person name="Larson L."/>
            <person name="Lui A."/>
            <person name="MacDonald P.J.P."/>
            <person name="Montmayeur A."/>
            <person name="Murphy C."/>
            <person name="Neiman D."/>
            <person name="Pearson M."/>
            <person name="Priest M."/>
            <person name="Roberts A."/>
            <person name="Saif S."/>
            <person name="Shea T."/>
            <person name="Shenoy N."/>
            <person name="Sisk P."/>
            <person name="Stolte C."/>
            <person name="Sykes S."/>
            <person name="Wortman J."/>
            <person name="Nusbaum C."/>
            <person name="Birren B."/>
        </authorList>
    </citation>
    <scope>NUCLEOTIDE SEQUENCE [LARGE SCALE GENOMIC DNA]</scope>
    <source>
        <strain evidence="10">ATCC 700633</strain>
    </source>
</reference>
<proteinExistence type="predicted"/>
<dbReference type="AlphaFoldDB" id="D0BLC4"/>
<comment type="subcellular location">
    <subcellularLocation>
        <location evidence="1">Cell membrane</location>
        <topology evidence="1">Single-pass type II membrane protein</topology>
    </subcellularLocation>
</comment>
<gene>
    <name evidence="10" type="ORF">HMPREF0446_00759</name>
</gene>
<evidence type="ECO:0000256" key="8">
    <source>
        <dbReference type="NCBIfam" id="TIGR02209"/>
    </source>
</evidence>
<keyword evidence="5 9" id="KW-1133">Transmembrane helix</keyword>
<dbReference type="NCBIfam" id="TIGR02209">
    <property type="entry name" value="ftsL_broad"/>
    <property type="match status" value="1"/>
</dbReference>
<accession>D0BLC4</accession>
<evidence type="ECO:0000313" key="10">
    <source>
        <dbReference type="EMBL" id="EEW93877.1"/>
    </source>
</evidence>
<keyword evidence="3 10" id="KW-0132">Cell division</keyword>
<dbReference type="RefSeq" id="WP_006703032.1">
    <property type="nucleotide sequence ID" value="NZ_KI391971.1"/>
</dbReference>
<evidence type="ECO:0000256" key="9">
    <source>
        <dbReference type="SAM" id="Phobius"/>
    </source>
</evidence>
<keyword evidence="6 9" id="KW-0472">Membrane</keyword>
<protein>
    <recommendedName>
        <fullName evidence="8">Cell division protein FtsL</fullName>
    </recommendedName>
</protein>
<evidence type="ECO:0000256" key="6">
    <source>
        <dbReference type="ARBA" id="ARBA00023136"/>
    </source>
</evidence>
<feature type="transmembrane region" description="Helical" evidence="9">
    <location>
        <begin position="45"/>
        <end position="67"/>
    </location>
</feature>
<dbReference type="Proteomes" id="UP000002939">
    <property type="component" value="Unassembled WGS sequence"/>
</dbReference>
<dbReference type="HOGENOM" id="CLU_2012012_0_0_9"/>
<evidence type="ECO:0000256" key="1">
    <source>
        <dbReference type="ARBA" id="ARBA00004401"/>
    </source>
</evidence>
<keyword evidence="11" id="KW-1185">Reference proteome</keyword>
<reference evidence="10" key="1">
    <citation type="submission" date="2009-09" db="EMBL/GenBank/DDBJ databases">
        <authorList>
            <consortium name="The Broad Institute Genome Sequencing Platform"/>
            <person name="Ward D."/>
            <person name="Feldgarden M."/>
            <person name="Earl A."/>
            <person name="Young S.K."/>
            <person name="Zeng Q."/>
            <person name="Koehrsen M."/>
            <person name="Alvarado L."/>
            <person name="Berlin A."/>
            <person name="Bochicchio J."/>
            <person name="Borenstein D."/>
            <person name="Chapman S.B."/>
            <person name="Chen Z."/>
            <person name="Engels R."/>
            <person name="Freedman E."/>
            <person name="Gellesch M."/>
            <person name="Goldberg J."/>
            <person name="Griggs A."/>
            <person name="Gujja S."/>
            <person name="Heilman E."/>
            <person name="Heiman D."/>
            <person name="Hepburn T."/>
            <person name="Howarth C."/>
            <person name="Jen D."/>
            <person name="Larson L."/>
            <person name="Lewis B."/>
            <person name="Mehta T."/>
            <person name="Park D."/>
            <person name="Pearson M."/>
            <person name="Roberts A."/>
            <person name="Saif S."/>
            <person name="Shea T."/>
            <person name="Shenoy N."/>
            <person name="Sisk P."/>
            <person name="Stolte C."/>
            <person name="Sykes S."/>
            <person name="Thomson T."/>
            <person name="Walk T."/>
            <person name="White J."/>
            <person name="Yandava C."/>
            <person name="Sibley C.D."/>
            <person name="Field T.R."/>
            <person name="Grinwis M."/>
            <person name="Eshaghurshan C.S."/>
            <person name="Surette M.G."/>
            <person name="Haas B."/>
            <person name="Nusbaum C."/>
            <person name="Birren B."/>
        </authorList>
    </citation>
    <scope>NUCLEOTIDE SEQUENCE [LARGE SCALE GENOMIC DNA]</scope>
    <source>
        <strain evidence="10">ATCC 700633</strain>
    </source>
</reference>
<organism evidence="10 11">
    <name type="scientific">Granulicatella elegans ATCC 700633</name>
    <dbReference type="NCBI Taxonomy" id="626369"/>
    <lineage>
        <taxon>Bacteria</taxon>
        <taxon>Bacillati</taxon>
        <taxon>Bacillota</taxon>
        <taxon>Bacilli</taxon>
        <taxon>Lactobacillales</taxon>
        <taxon>Carnobacteriaceae</taxon>
        <taxon>Granulicatella</taxon>
    </lineage>
</organism>
<evidence type="ECO:0000256" key="4">
    <source>
        <dbReference type="ARBA" id="ARBA00022692"/>
    </source>
</evidence>
<comment type="caution">
    <text evidence="10">The sequence shown here is derived from an EMBL/GenBank/DDBJ whole genome shotgun (WGS) entry which is preliminary data.</text>
</comment>
<dbReference type="STRING" id="626369.HMPREF0446_00759"/>
<keyword evidence="2" id="KW-1003">Cell membrane</keyword>
<keyword evidence="4 9" id="KW-0812">Transmembrane</keyword>
<keyword evidence="7" id="KW-0131">Cell cycle</keyword>
<evidence type="ECO:0000256" key="7">
    <source>
        <dbReference type="ARBA" id="ARBA00023306"/>
    </source>
</evidence>
<name>D0BLC4_9LACT</name>
<dbReference type="eggNOG" id="COG4839">
    <property type="taxonomic scope" value="Bacteria"/>
</dbReference>
<evidence type="ECO:0000256" key="5">
    <source>
        <dbReference type="ARBA" id="ARBA00022989"/>
    </source>
</evidence>
<evidence type="ECO:0000313" key="11">
    <source>
        <dbReference type="Proteomes" id="UP000002939"/>
    </source>
</evidence>
<evidence type="ECO:0000256" key="2">
    <source>
        <dbReference type="ARBA" id="ARBA00022475"/>
    </source>
</evidence>
<evidence type="ECO:0000256" key="3">
    <source>
        <dbReference type="ARBA" id="ARBA00022618"/>
    </source>
</evidence>
<sequence length="124" mass="13880">MALAEQIVDVNSTTTVKEAFPNTYSDKVVTAIPQEKVKVNYTRNMIISIVVIVLLGTLTVVSSMLVANKNRQLQDIQTNTTLMQRKNDTLLQSAQELSQYDRVNRIAKEQGLQMGQNNVRNVGQ</sequence>
<dbReference type="OrthoDB" id="2134768at2"/>
<dbReference type="InterPro" id="IPR011922">
    <property type="entry name" value="Cell_div_FtsL"/>
</dbReference>
<dbReference type="EMBL" id="ACRF02000011">
    <property type="protein sequence ID" value="EEW93877.1"/>
    <property type="molecule type" value="Genomic_DNA"/>
</dbReference>